<protein>
    <submittedName>
        <fullName evidence="9">Trimeric intracellular cation channel family protein</fullName>
    </submittedName>
</protein>
<evidence type="ECO:0000313" key="10">
    <source>
        <dbReference type="Proteomes" id="UP001290861"/>
    </source>
</evidence>
<evidence type="ECO:0000256" key="1">
    <source>
        <dbReference type="ARBA" id="ARBA00004651"/>
    </source>
</evidence>
<keyword evidence="10" id="KW-1185">Reference proteome</keyword>
<dbReference type="EMBL" id="JARVCO010000010">
    <property type="protein sequence ID" value="MDZ8118516.1"/>
    <property type="molecule type" value="Genomic_DNA"/>
</dbReference>
<dbReference type="InterPro" id="IPR005115">
    <property type="entry name" value="Gly_transporter"/>
</dbReference>
<evidence type="ECO:0000259" key="8">
    <source>
        <dbReference type="Pfam" id="PF03458"/>
    </source>
</evidence>
<proteinExistence type="inferred from homology"/>
<gene>
    <name evidence="9" type="ORF">P9H32_07735</name>
</gene>
<sequence>MELIHILDIAGTFAFAVSGAFRAVKYEMDILGIAVLAMATGVGGGMIRDLLLGATPPVALTDTSYILICLAGAAAVFFAAPKIARRWDVLMAADAVGLSVFAAIGATKAEAYGAVPLTVAMMAMITACGGGVIRDLLSREIPAILTTGFYASAALLGGFMFVLLGQFQCSEGLRIFITISFTLITRIVALRFKLNLPRVKALHASPSEIARAHRENGRK</sequence>
<dbReference type="Proteomes" id="UP001290861">
    <property type="component" value="Unassembled WGS sequence"/>
</dbReference>
<feature type="transmembrane region" description="Helical" evidence="7">
    <location>
        <begin position="6"/>
        <end position="24"/>
    </location>
</feature>
<keyword evidence="5 7" id="KW-1133">Transmembrane helix</keyword>
<feature type="transmembrane region" description="Helical" evidence="7">
    <location>
        <begin position="145"/>
        <end position="167"/>
    </location>
</feature>
<evidence type="ECO:0000256" key="5">
    <source>
        <dbReference type="ARBA" id="ARBA00022989"/>
    </source>
</evidence>
<feature type="transmembrane region" description="Helical" evidence="7">
    <location>
        <begin position="173"/>
        <end position="192"/>
    </location>
</feature>
<evidence type="ECO:0000256" key="4">
    <source>
        <dbReference type="ARBA" id="ARBA00022692"/>
    </source>
</evidence>
<organism evidence="9 10">
    <name type="scientific">Pontiella agarivorans</name>
    <dbReference type="NCBI Taxonomy" id="3038953"/>
    <lineage>
        <taxon>Bacteria</taxon>
        <taxon>Pseudomonadati</taxon>
        <taxon>Kiritimatiellota</taxon>
        <taxon>Kiritimatiellia</taxon>
        <taxon>Kiritimatiellales</taxon>
        <taxon>Pontiellaceae</taxon>
        <taxon>Pontiella</taxon>
    </lineage>
</organism>
<dbReference type="Pfam" id="PF03458">
    <property type="entry name" value="Gly_transporter"/>
    <property type="match status" value="2"/>
</dbReference>
<dbReference type="RefSeq" id="WP_322608315.1">
    <property type="nucleotide sequence ID" value="NZ_JARVCO010000010.1"/>
</dbReference>
<dbReference type="PANTHER" id="PTHR30506:SF3">
    <property type="entry name" value="UPF0126 INNER MEMBRANE PROTEIN YADS-RELATED"/>
    <property type="match status" value="1"/>
</dbReference>
<comment type="subcellular location">
    <subcellularLocation>
        <location evidence="1">Cell membrane</location>
        <topology evidence="1">Multi-pass membrane protein</topology>
    </subcellularLocation>
</comment>
<feature type="transmembrane region" description="Helical" evidence="7">
    <location>
        <begin position="31"/>
        <end position="51"/>
    </location>
</feature>
<keyword evidence="3" id="KW-1003">Cell membrane</keyword>
<feature type="transmembrane region" description="Helical" evidence="7">
    <location>
        <begin position="63"/>
        <end position="80"/>
    </location>
</feature>
<evidence type="ECO:0000256" key="6">
    <source>
        <dbReference type="ARBA" id="ARBA00023136"/>
    </source>
</evidence>
<evidence type="ECO:0000313" key="9">
    <source>
        <dbReference type="EMBL" id="MDZ8118516.1"/>
    </source>
</evidence>
<keyword evidence="4 7" id="KW-0812">Transmembrane</keyword>
<reference evidence="9 10" key="1">
    <citation type="journal article" date="2024" name="Appl. Environ. Microbiol.">
        <title>Pontiella agarivorans sp. nov., a novel marine anaerobic bacterium capable of degrading macroalgal polysaccharides and fixing nitrogen.</title>
        <authorList>
            <person name="Liu N."/>
            <person name="Kivenson V."/>
            <person name="Peng X."/>
            <person name="Cui Z."/>
            <person name="Lankiewicz T.S."/>
            <person name="Gosselin K.M."/>
            <person name="English C.J."/>
            <person name="Blair E.M."/>
            <person name="O'Malley M.A."/>
            <person name="Valentine D.L."/>
        </authorList>
    </citation>
    <scope>NUCLEOTIDE SEQUENCE [LARGE SCALE GENOMIC DNA]</scope>
    <source>
        <strain evidence="9 10">NLcol2</strain>
    </source>
</reference>
<evidence type="ECO:0000256" key="2">
    <source>
        <dbReference type="ARBA" id="ARBA00008193"/>
    </source>
</evidence>
<accession>A0ABU5MWT0</accession>
<evidence type="ECO:0000256" key="3">
    <source>
        <dbReference type="ARBA" id="ARBA00022475"/>
    </source>
</evidence>
<comment type="caution">
    <text evidence="9">The sequence shown here is derived from an EMBL/GenBank/DDBJ whole genome shotgun (WGS) entry which is preliminary data.</text>
</comment>
<dbReference type="PANTHER" id="PTHR30506">
    <property type="entry name" value="INNER MEMBRANE PROTEIN"/>
    <property type="match status" value="1"/>
</dbReference>
<name>A0ABU5MWT0_9BACT</name>
<feature type="domain" description="Glycine transporter" evidence="8">
    <location>
        <begin position="6"/>
        <end position="79"/>
    </location>
</feature>
<feature type="transmembrane region" description="Helical" evidence="7">
    <location>
        <begin position="112"/>
        <end position="133"/>
    </location>
</feature>
<feature type="domain" description="Glycine transporter" evidence="8">
    <location>
        <begin position="92"/>
        <end position="164"/>
    </location>
</feature>
<evidence type="ECO:0000256" key="7">
    <source>
        <dbReference type="SAM" id="Phobius"/>
    </source>
</evidence>
<comment type="similarity">
    <text evidence="2">Belongs to the UPF0126 family.</text>
</comment>
<keyword evidence="6 7" id="KW-0472">Membrane</keyword>